<feature type="region of interest" description="Disordered" evidence="1">
    <location>
        <begin position="699"/>
        <end position="722"/>
    </location>
</feature>
<dbReference type="Proteomes" id="UP001159363">
    <property type="component" value="Chromosome 10"/>
</dbReference>
<organism evidence="2 3">
    <name type="scientific">Dryococelus australis</name>
    <dbReference type="NCBI Taxonomy" id="614101"/>
    <lineage>
        <taxon>Eukaryota</taxon>
        <taxon>Metazoa</taxon>
        <taxon>Ecdysozoa</taxon>
        <taxon>Arthropoda</taxon>
        <taxon>Hexapoda</taxon>
        <taxon>Insecta</taxon>
        <taxon>Pterygota</taxon>
        <taxon>Neoptera</taxon>
        <taxon>Polyneoptera</taxon>
        <taxon>Phasmatodea</taxon>
        <taxon>Verophasmatodea</taxon>
        <taxon>Anareolatae</taxon>
        <taxon>Phasmatidae</taxon>
        <taxon>Eurycanthinae</taxon>
        <taxon>Dryococelus</taxon>
    </lineage>
</organism>
<gene>
    <name evidence="2" type="ORF">PR048_026588</name>
</gene>
<feature type="region of interest" description="Disordered" evidence="1">
    <location>
        <begin position="73"/>
        <end position="119"/>
    </location>
</feature>
<accession>A0ABQ9GLQ9</accession>
<evidence type="ECO:0000313" key="2">
    <source>
        <dbReference type="EMBL" id="KAJ8872972.1"/>
    </source>
</evidence>
<evidence type="ECO:0000256" key="1">
    <source>
        <dbReference type="SAM" id="MobiDB-lite"/>
    </source>
</evidence>
<evidence type="ECO:0000313" key="3">
    <source>
        <dbReference type="Proteomes" id="UP001159363"/>
    </source>
</evidence>
<protein>
    <submittedName>
        <fullName evidence="2">Uncharacterized protein</fullName>
    </submittedName>
</protein>
<proteinExistence type="predicted"/>
<dbReference type="EMBL" id="JARBHB010000011">
    <property type="protein sequence ID" value="KAJ8872972.1"/>
    <property type="molecule type" value="Genomic_DNA"/>
</dbReference>
<reference evidence="2 3" key="1">
    <citation type="submission" date="2023-02" db="EMBL/GenBank/DDBJ databases">
        <title>LHISI_Scaffold_Assembly.</title>
        <authorList>
            <person name="Stuart O.P."/>
            <person name="Cleave R."/>
            <person name="Magrath M.J.L."/>
            <person name="Mikheyev A.S."/>
        </authorList>
    </citation>
    <scope>NUCLEOTIDE SEQUENCE [LARGE SCALE GENOMIC DNA]</scope>
    <source>
        <strain evidence="2">Daus_M_001</strain>
        <tissue evidence="2">Leg muscle</tissue>
    </source>
</reference>
<name>A0ABQ9GLQ9_9NEOP</name>
<comment type="caution">
    <text evidence="2">The sequence shown here is derived from an EMBL/GenBank/DDBJ whole genome shotgun (WGS) entry which is preliminary data.</text>
</comment>
<sequence length="722" mass="79655">MALVATAVARHEVMCRLSLGLSRDVALSQTVGALHQHHRRVMVTRRRRNACNMREGGEATSARKSLDTNAHSCSFGLGTRPDTETARVRGTTPGAAVEPSRAQPSSPETPPPTLAGSNVDIYDETSVEDSSDDVSDRVEDIPSTNAVNNIYIFCEDSNEFVDRFRYLLEFKKHAKFYFAGTKQVNAFGRVQRGFLRVGKQLDSSCDEQRCVLSWCMSGGGGSAEWIPRECVAPSVGSAVFQLTENVFWASRGWSGQGDASLRQIVQTSLEQKADMIWCNEAVWGEGRCRQAGAICPALTDQRHVSLTIERKRGKMEELEENLWVDKEAAEVIKGNVDLEYHKISIYIRDGTKQKLRGYAISRGGEYFRDEGDSVYCPSQTSWHLIVLVLLSEPDVVALDSPIKTNFMMLSRGLRQWSLRRRPAESSQAGEVNSLMSLGEVGRLQARHVEFLKQVVAVSSLPFAGKLELRSDSCTSPWQLLEAQEVRCCHLPSWDGGAGTSSQRSTQASSQPGRYVKAAGWVVDKGRGRWHLNDKNNFVWGGGDPGRGNTLRVTGFPAVILGCSGAGIGGRGKREYPERTLRQAASSSTIPTCESPGAGPPGIEPGLPWCEASKLATAPPLPHLNDATHNTVVGTRHNEYMLLQHRAAVHRIGVIFPELNVDSCQGHIVYACAHTQYRYLGNCNRCEDDARHPQYPERFQVSTPQRATPGVHTKQSYARHPHQ</sequence>
<keyword evidence="3" id="KW-1185">Reference proteome</keyword>